<feature type="transmembrane region" description="Helical" evidence="6">
    <location>
        <begin position="66"/>
        <end position="86"/>
    </location>
</feature>
<evidence type="ECO:0000256" key="1">
    <source>
        <dbReference type="ARBA" id="ARBA00004651"/>
    </source>
</evidence>
<proteinExistence type="predicted"/>
<feature type="transmembrane region" description="Helical" evidence="6">
    <location>
        <begin position="125"/>
        <end position="147"/>
    </location>
</feature>
<evidence type="ECO:0000313" key="8">
    <source>
        <dbReference type="EMBL" id="MCZ0730860.1"/>
    </source>
</evidence>
<dbReference type="PROSITE" id="PS50850">
    <property type="entry name" value="MFS"/>
    <property type="match status" value="1"/>
</dbReference>
<feature type="transmembrane region" description="Helical" evidence="6">
    <location>
        <begin position="153"/>
        <end position="172"/>
    </location>
</feature>
<feature type="transmembrane region" description="Helical" evidence="6">
    <location>
        <begin position="256"/>
        <end position="279"/>
    </location>
</feature>
<keyword evidence="4 6" id="KW-1133">Transmembrane helix</keyword>
<comment type="subcellular location">
    <subcellularLocation>
        <location evidence="1">Cell membrane</location>
        <topology evidence="1">Multi-pass membrane protein</topology>
    </subcellularLocation>
</comment>
<accession>A0A1X1WUE5</accession>
<feature type="transmembrane region" description="Helical" evidence="6">
    <location>
        <begin position="215"/>
        <end position="236"/>
    </location>
</feature>
<dbReference type="Pfam" id="PF07690">
    <property type="entry name" value="MFS_1"/>
    <property type="match status" value="1"/>
</dbReference>
<feature type="transmembrane region" description="Helical" evidence="6">
    <location>
        <begin position="397"/>
        <end position="423"/>
    </location>
</feature>
<feature type="transmembrane region" description="Helical" evidence="6">
    <location>
        <begin position="285"/>
        <end position="304"/>
    </location>
</feature>
<protein>
    <submittedName>
        <fullName evidence="9">MFS transporter</fullName>
    </submittedName>
</protein>
<evidence type="ECO:0000256" key="6">
    <source>
        <dbReference type="SAM" id="Phobius"/>
    </source>
</evidence>
<dbReference type="EMBL" id="JAPQYE010000012">
    <property type="protein sequence ID" value="MCZ0730860.1"/>
    <property type="molecule type" value="Genomic_DNA"/>
</dbReference>
<dbReference type="Gene3D" id="1.20.1250.20">
    <property type="entry name" value="MFS general substrate transporter like domains"/>
    <property type="match status" value="1"/>
</dbReference>
<feature type="transmembrane region" description="Helical" evidence="6">
    <location>
        <begin position="316"/>
        <end position="338"/>
    </location>
</feature>
<keyword evidence="3 6" id="KW-0812">Transmembrane</keyword>
<dbReference type="PANTHER" id="PTHR23501:SF1">
    <property type="entry name" value="TRANSPORT PROTEIN HSRA-RELATED"/>
    <property type="match status" value="1"/>
</dbReference>
<gene>
    <name evidence="9" type="ORF">AWC12_07650</name>
    <name evidence="8" type="ORF">OY187_22665</name>
</gene>
<evidence type="ECO:0000259" key="7">
    <source>
        <dbReference type="PROSITE" id="PS50850"/>
    </source>
</evidence>
<comment type="caution">
    <text evidence="9">The sequence shown here is derived from an EMBL/GenBank/DDBJ whole genome shotgun (WGS) entry which is preliminary data.</text>
</comment>
<keyword evidence="5 6" id="KW-0472">Membrane</keyword>
<evidence type="ECO:0000256" key="5">
    <source>
        <dbReference type="ARBA" id="ARBA00023136"/>
    </source>
</evidence>
<dbReference type="GO" id="GO:0005886">
    <property type="term" value="C:plasma membrane"/>
    <property type="evidence" value="ECO:0007669"/>
    <property type="project" value="UniProtKB-SubCell"/>
</dbReference>
<dbReference type="InterPro" id="IPR036259">
    <property type="entry name" value="MFS_trans_sf"/>
</dbReference>
<sequence length="443" mass="45966">MALLVAGALFMEILDAMIIVPAIPAIAMDFGVAAIDVNVAISAYLLTVAVLIPASGWVADRFGIRPVFISAIAVFTAASVGCGLSESMSMLVTMRVLQGVGGAMMVPVGRLAVLRYSAKSDLVRAIALLTWPALTAPVVAPVLGGTIATLGSWRWIFFVNIPIGVAGLFLALKLIRGGPAPAVPPFDWRGQLLLGTGIAAALVALEQIRVSGTDWLVVGIGCGSAVGLLAAAILHLRRTPVPLVRLSVLRVRSLRITVSAGSLYRLVIATVPFLLPLLFQLEFGWSALSAGSMVAALFIGNLTIKPLTTPLMRRFGIKRVLLVNAIVSVGWFGVLAALQPGTPVAVIAVALYVSGALRSIGFTAYNSLAFADVDGDELTHANTLNATVQELASGVGIAIAALLLTVLASYAWTFLALGALLALTLAETLRLPGDAGAHVSGKR</sequence>
<evidence type="ECO:0000313" key="9">
    <source>
        <dbReference type="EMBL" id="ORV90162.1"/>
    </source>
</evidence>
<evidence type="ECO:0000256" key="4">
    <source>
        <dbReference type="ARBA" id="ARBA00022989"/>
    </source>
</evidence>
<dbReference type="Proteomes" id="UP001084650">
    <property type="component" value="Unassembled WGS sequence"/>
</dbReference>
<keyword evidence="2" id="KW-0813">Transport</keyword>
<reference evidence="8" key="2">
    <citation type="submission" date="2022-12" db="EMBL/GenBank/DDBJ databases">
        <title>Whole genome sequence of Mycolicibacterium iranicum strain SBH312.</title>
        <authorList>
            <person name="Jani J."/>
            <person name="Arifin Mustapha Z."/>
            <person name="Ahmed K."/>
            <person name="Kai Ling C."/>
        </authorList>
    </citation>
    <scope>NUCLEOTIDE SEQUENCE</scope>
    <source>
        <strain evidence="8">SBH312</strain>
    </source>
</reference>
<dbReference type="PRINTS" id="PR01036">
    <property type="entry name" value="TCRTETB"/>
</dbReference>
<feature type="transmembrane region" description="Helical" evidence="6">
    <location>
        <begin position="37"/>
        <end position="59"/>
    </location>
</feature>
<dbReference type="InterPro" id="IPR011701">
    <property type="entry name" value="MFS"/>
</dbReference>
<dbReference type="Proteomes" id="UP000193622">
    <property type="component" value="Unassembled WGS sequence"/>
</dbReference>
<reference evidence="9 10" key="1">
    <citation type="submission" date="2016-01" db="EMBL/GenBank/DDBJ databases">
        <title>The new phylogeny of the genus Mycobacterium.</title>
        <authorList>
            <person name="Tarcisio F."/>
            <person name="Conor M."/>
            <person name="Antonella G."/>
            <person name="Elisabetta G."/>
            <person name="Giulia F.S."/>
            <person name="Sara T."/>
            <person name="Anna F."/>
            <person name="Clotilde B."/>
            <person name="Roberto B."/>
            <person name="Veronica D.S."/>
            <person name="Fabio R."/>
            <person name="Monica P."/>
            <person name="Olivier J."/>
            <person name="Enrico T."/>
            <person name="Nicola S."/>
        </authorList>
    </citation>
    <scope>NUCLEOTIDE SEQUENCE [LARGE SCALE GENOMIC DNA]</scope>
    <source>
        <strain evidence="9 10">DSM 45541</strain>
    </source>
</reference>
<dbReference type="GO" id="GO:0022857">
    <property type="term" value="F:transmembrane transporter activity"/>
    <property type="evidence" value="ECO:0007669"/>
    <property type="project" value="InterPro"/>
</dbReference>
<name>A0A1X1WUE5_MYCIR</name>
<dbReference type="EMBL" id="LQPC01000021">
    <property type="protein sequence ID" value="ORV90162.1"/>
    <property type="molecule type" value="Genomic_DNA"/>
</dbReference>
<dbReference type="InterPro" id="IPR020846">
    <property type="entry name" value="MFS_dom"/>
</dbReference>
<dbReference type="RefSeq" id="WP_024444528.1">
    <property type="nucleotide sequence ID" value="NZ_JAPQYE010000012.1"/>
</dbReference>
<dbReference type="Gene3D" id="1.20.1720.10">
    <property type="entry name" value="Multidrug resistance protein D"/>
    <property type="match status" value="1"/>
</dbReference>
<keyword evidence="11" id="KW-1185">Reference proteome</keyword>
<organism evidence="9 10">
    <name type="scientific">Mycolicibacterium iranicum</name>
    <name type="common">Mycobacterium iranicum</name>
    <dbReference type="NCBI Taxonomy" id="912594"/>
    <lineage>
        <taxon>Bacteria</taxon>
        <taxon>Bacillati</taxon>
        <taxon>Actinomycetota</taxon>
        <taxon>Actinomycetes</taxon>
        <taxon>Mycobacteriales</taxon>
        <taxon>Mycobacteriaceae</taxon>
        <taxon>Mycolicibacterium</taxon>
    </lineage>
</organism>
<dbReference type="SUPFAM" id="SSF103473">
    <property type="entry name" value="MFS general substrate transporter"/>
    <property type="match status" value="1"/>
</dbReference>
<evidence type="ECO:0000256" key="3">
    <source>
        <dbReference type="ARBA" id="ARBA00022692"/>
    </source>
</evidence>
<evidence type="ECO:0000313" key="10">
    <source>
        <dbReference type="Proteomes" id="UP000193622"/>
    </source>
</evidence>
<feature type="transmembrane region" description="Helical" evidence="6">
    <location>
        <begin position="92"/>
        <end position="113"/>
    </location>
</feature>
<dbReference type="AlphaFoldDB" id="A0A1X1WUE5"/>
<evidence type="ECO:0000256" key="2">
    <source>
        <dbReference type="ARBA" id="ARBA00022448"/>
    </source>
</evidence>
<feature type="transmembrane region" description="Helical" evidence="6">
    <location>
        <begin position="192"/>
        <end position="209"/>
    </location>
</feature>
<dbReference type="PANTHER" id="PTHR23501">
    <property type="entry name" value="MAJOR FACILITATOR SUPERFAMILY"/>
    <property type="match status" value="1"/>
</dbReference>
<evidence type="ECO:0000313" key="11">
    <source>
        <dbReference type="Proteomes" id="UP001084650"/>
    </source>
</evidence>
<feature type="domain" description="Major facilitator superfamily (MFS) profile" evidence="7">
    <location>
        <begin position="1"/>
        <end position="436"/>
    </location>
</feature>